<feature type="compositionally biased region" description="Gly residues" evidence="1">
    <location>
        <begin position="122"/>
        <end position="138"/>
    </location>
</feature>
<reference evidence="3" key="3">
    <citation type="journal article" date="2017" name="Nature">
        <title>Genome sequence of the progenitor of the wheat D genome Aegilops tauschii.</title>
        <authorList>
            <person name="Luo M.C."/>
            <person name="Gu Y.Q."/>
            <person name="Puiu D."/>
            <person name="Wang H."/>
            <person name="Twardziok S.O."/>
            <person name="Deal K.R."/>
            <person name="Huo N."/>
            <person name="Zhu T."/>
            <person name="Wang L."/>
            <person name="Wang Y."/>
            <person name="McGuire P.E."/>
            <person name="Liu S."/>
            <person name="Long H."/>
            <person name="Ramasamy R.K."/>
            <person name="Rodriguez J.C."/>
            <person name="Van S.L."/>
            <person name="Yuan L."/>
            <person name="Wang Z."/>
            <person name="Xia Z."/>
            <person name="Xiao L."/>
            <person name="Anderson O.D."/>
            <person name="Ouyang S."/>
            <person name="Liang Y."/>
            <person name="Zimin A.V."/>
            <person name="Pertea G."/>
            <person name="Qi P."/>
            <person name="Bennetzen J.L."/>
            <person name="Dai X."/>
            <person name="Dawson M.W."/>
            <person name="Muller H.G."/>
            <person name="Kugler K."/>
            <person name="Rivarola-Duarte L."/>
            <person name="Spannagl M."/>
            <person name="Mayer K.F.X."/>
            <person name="Lu F.H."/>
            <person name="Bevan M.W."/>
            <person name="Leroy P."/>
            <person name="Li P."/>
            <person name="You F.M."/>
            <person name="Sun Q."/>
            <person name="Liu Z."/>
            <person name="Lyons E."/>
            <person name="Wicker T."/>
            <person name="Salzberg S.L."/>
            <person name="Devos K.M."/>
            <person name="Dvorak J."/>
        </authorList>
    </citation>
    <scope>NUCLEOTIDE SEQUENCE [LARGE SCALE GENOMIC DNA]</scope>
    <source>
        <strain evidence="3">cv. AL8/78</strain>
    </source>
</reference>
<dbReference type="EnsemblPlants" id="AET5Gv21189500.4">
    <property type="protein sequence ID" value="AET5Gv21189500.4"/>
    <property type="gene ID" value="AET5Gv21189500"/>
</dbReference>
<reference evidence="4" key="1">
    <citation type="journal article" date="2014" name="Science">
        <title>Ancient hybridizations among the ancestral genomes of bread wheat.</title>
        <authorList>
            <consortium name="International Wheat Genome Sequencing Consortium,"/>
            <person name="Marcussen T."/>
            <person name="Sandve S.R."/>
            <person name="Heier L."/>
            <person name="Spannagl M."/>
            <person name="Pfeifer M."/>
            <person name="Jakobsen K.S."/>
            <person name="Wulff B.B."/>
            <person name="Steuernagel B."/>
            <person name="Mayer K.F."/>
            <person name="Olsen O.A."/>
        </authorList>
    </citation>
    <scope>NUCLEOTIDE SEQUENCE [LARGE SCALE GENOMIC DNA]</scope>
    <source>
        <strain evidence="4">cv. AL8/78</strain>
    </source>
</reference>
<feature type="compositionally biased region" description="Basic and acidic residues" evidence="1">
    <location>
        <begin position="140"/>
        <end position="150"/>
    </location>
</feature>
<reference evidence="3" key="5">
    <citation type="journal article" date="2021" name="G3 (Bethesda)">
        <title>Aegilops tauschii genome assembly Aet v5.0 features greater sequence contiguity and improved annotation.</title>
        <authorList>
            <person name="Wang L."/>
            <person name="Zhu T."/>
            <person name="Rodriguez J.C."/>
            <person name="Deal K.R."/>
            <person name="Dubcovsky J."/>
            <person name="McGuire P.E."/>
            <person name="Lux T."/>
            <person name="Spannagl M."/>
            <person name="Mayer K.F.X."/>
            <person name="Baldrich P."/>
            <person name="Meyers B.C."/>
            <person name="Huo N."/>
            <person name="Gu Y.Q."/>
            <person name="Zhou H."/>
            <person name="Devos K.M."/>
            <person name="Bennetzen J.L."/>
            <person name="Unver T."/>
            <person name="Budak H."/>
            <person name="Gulick P.J."/>
            <person name="Galiba G."/>
            <person name="Kalapos B."/>
            <person name="Nelson D.R."/>
            <person name="Li P."/>
            <person name="You F.M."/>
            <person name="Luo M.C."/>
            <person name="Dvorak J."/>
        </authorList>
    </citation>
    <scope>NUCLEOTIDE SEQUENCE [LARGE SCALE GENOMIC DNA]</scope>
    <source>
        <strain evidence="3">cv. AL8/78</strain>
    </source>
</reference>
<accession>A0A453MHZ1</accession>
<feature type="transmembrane region" description="Helical" evidence="2">
    <location>
        <begin position="14"/>
        <end position="33"/>
    </location>
</feature>
<proteinExistence type="predicted"/>
<evidence type="ECO:0000256" key="2">
    <source>
        <dbReference type="SAM" id="Phobius"/>
    </source>
</evidence>
<dbReference type="Gramene" id="AET5Gv21189500.4">
    <property type="protein sequence ID" value="AET5Gv21189500.4"/>
    <property type="gene ID" value="AET5Gv21189500"/>
</dbReference>
<evidence type="ECO:0000313" key="3">
    <source>
        <dbReference type="EnsemblPlants" id="AET5Gv21189500.4"/>
    </source>
</evidence>
<organism evidence="3 4">
    <name type="scientific">Aegilops tauschii subsp. strangulata</name>
    <name type="common">Goatgrass</name>
    <dbReference type="NCBI Taxonomy" id="200361"/>
    <lineage>
        <taxon>Eukaryota</taxon>
        <taxon>Viridiplantae</taxon>
        <taxon>Streptophyta</taxon>
        <taxon>Embryophyta</taxon>
        <taxon>Tracheophyta</taxon>
        <taxon>Spermatophyta</taxon>
        <taxon>Magnoliopsida</taxon>
        <taxon>Liliopsida</taxon>
        <taxon>Poales</taxon>
        <taxon>Poaceae</taxon>
        <taxon>BOP clade</taxon>
        <taxon>Pooideae</taxon>
        <taxon>Triticodae</taxon>
        <taxon>Triticeae</taxon>
        <taxon>Triticinae</taxon>
        <taxon>Aegilops</taxon>
    </lineage>
</organism>
<keyword evidence="2" id="KW-0472">Membrane</keyword>
<feature type="compositionally biased region" description="Low complexity" evidence="1">
    <location>
        <begin position="194"/>
        <end position="206"/>
    </location>
</feature>
<feature type="region of interest" description="Disordered" evidence="1">
    <location>
        <begin position="52"/>
        <end position="223"/>
    </location>
</feature>
<name>A0A453MHZ1_AEGTS</name>
<evidence type="ECO:0000313" key="4">
    <source>
        <dbReference type="Proteomes" id="UP000015105"/>
    </source>
</evidence>
<reference evidence="3" key="4">
    <citation type="submission" date="2019-03" db="UniProtKB">
        <authorList>
            <consortium name="EnsemblPlants"/>
        </authorList>
    </citation>
    <scope>IDENTIFICATION</scope>
</reference>
<dbReference type="AlphaFoldDB" id="A0A453MHZ1"/>
<dbReference type="Proteomes" id="UP000015105">
    <property type="component" value="Chromosome 5D"/>
</dbReference>
<protein>
    <submittedName>
        <fullName evidence="3">Uncharacterized protein</fullName>
    </submittedName>
</protein>
<reference evidence="4" key="2">
    <citation type="journal article" date="2017" name="Nat. Plants">
        <title>The Aegilops tauschii genome reveals multiple impacts of transposons.</title>
        <authorList>
            <person name="Zhao G."/>
            <person name="Zou C."/>
            <person name="Li K."/>
            <person name="Wang K."/>
            <person name="Li T."/>
            <person name="Gao L."/>
            <person name="Zhang X."/>
            <person name="Wang H."/>
            <person name="Yang Z."/>
            <person name="Liu X."/>
            <person name="Jiang W."/>
            <person name="Mao L."/>
            <person name="Kong X."/>
            <person name="Jiao Y."/>
            <person name="Jia J."/>
        </authorList>
    </citation>
    <scope>NUCLEOTIDE SEQUENCE [LARGE SCALE GENOMIC DNA]</scope>
    <source>
        <strain evidence="4">cv. AL8/78</strain>
    </source>
</reference>
<keyword evidence="2" id="KW-0812">Transmembrane</keyword>
<sequence>MGKVVVAEATARQVASFVLGAAAALTVVMLVQYRAPAAGLSRARTPAHFSGLRLSSDDQHHRRNATTTARPVVHHQAPPVAGSAARDDDHRRRANATTITKPNSTTTSHLPSTRRHEEKGSEGGCGVPGAGGGGGTRGNGRPDGDHHVREPGLGGTRLLTGPVPGELPHRRRHGAAPPTRAGRGHGSRRPCTVPRRAPALLPLHHPGPQHRLRRAQVLPLQGL</sequence>
<keyword evidence="2" id="KW-1133">Transmembrane helix</keyword>
<feature type="compositionally biased region" description="Low complexity" evidence="1">
    <location>
        <begin position="95"/>
        <end position="107"/>
    </location>
</feature>
<evidence type="ECO:0000256" key="1">
    <source>
        <dbReference type="SAM" id="MobiDB-lite"/>
    </source>
</evidence>
<keyword evidence="4" id="KW-1185">Reference proteome</keyword>